<dbReference type="GO" id="GO:0005886">
    <property type="term" value="C:plasma membrane"/>
    <property type="evidence" value="ECO:0007669"/>
    <property type="project" value="TreeGrafter"/>
</dbReference>
<dbReference type="RefSeq" id="WP_130415389.1">
    <property type="nucleotide sequence ID" value="NZ_SHKX01000016.1"/>
</dbReference>
<dbReference type="OrthoDB" id="9769590at2"/>
<dbReference type="InterPro" id="IPR007383">
    <property type="entry name" value="DUF445"/>
</dbReference>
<dbReference type="PANTHER" id="PTHR38442">
    <property type="entry name" value="INNER MEMBRANE PROTEIN-RELATED"/>
    <property type="match status" value="1"/>
</dbReference>
<name>A0A4Q7YHG1_9GAMM</name>
<dbReference type="Pfam" id="PF04286">
    <property type="entry name" value="DUF445"/>
    <property type="match status" value="1"/>
</dbReference>
<evidence type="ECO:0000313" key="1">
    <source>
        <dbReference type="EMBL" id="RZU36847.1"/>
    </source>
</evidence>
<comment type="caution">
    <text evidence="1">The sequence shown here is derived from an EMBL/GenBank/DDBJ whole genome shotgun (WGS) entry which is preliminary data.</text>
</comment>
<reference evidence="1 2" key="1">
    <citation type="submission" date="2019-02" db="EMBL/GenBank/DDBJ databases">
        <title>Genomic Encyclopedia of Type Strains, Phase IV (KMG-IV): sequencing the most valuable type-strain genomes for metagenomic binning, comparative biology and taxonomic classification.</title>
        <authorList>
            <person name="Goeker M."/>
        </authorList>
    </citation>
    <scope>NUCLEOTIDE SEQUENCE [LARGE SCALE GENOMIC DNA]</scope>
    <source>
        <strain evidence="1 2">DSM 105135</strain>
    </source>
</reference>
<protein>
    <submittedName>
        <fullName evidence="1">Uncharacterized membrane-anchored protein YjiN (DUF445 family)</fullName>
    </submittedName>
</protein>
<dbReference type="PANTHER" id="PTHR38442:SF1">
    <property type="entry name" value="INNER MEMBRANE PROTEIN"/>
    <property type="match status" value="1"/>
</dbReference>
<organism evidence="1 2">
    <name type="scientific">Fluviicoccus keumensis</name>
    <dbReference type="NCBI Taxonomy" id="1435465"/>
    <lineage>
        <taxon>Bacteria</taxon>
        <taxon>Pseudomonadati</taxon>
        <taxon>Pseudomonadota</taxon>
        <taxon>Gammaproteobacteria</taxon>
        <taxon>Moraxellales</taxon>
        <taxon>Moraxellaceae</taxon>
        <taxon>Fluviicoccus</taxon>
    </lineage>
</organism>
<dbReference type="EMBL" id="SHKX01000016">
    <property type="protein sequence ID" value="RZU36847.1"/>
    <property type="molecule type" value="Genomic_DNA"/>
</dbReference>
<gene>
    <name evidence="1" type="ORF">EV700_3060</name>
</gene>
<accession>A0A4Q7YHG1</accession>
<sequence>MPQPTLEKRQNLANFVLVTAVGGLLVQHPLANAFPAYAAAMPHVKMAFEAALVGGLADWFAVTAIFRKPFNLPIPHTAIITENKDRIADTIGLFVQQNFLTSAAIRQSFTQNNVAGQMASWLEKEANAEKLSREIGLIAPRILQFFRHPAVENFVQRNVVDWIRASSANTLTAQFLQAVFNNGNHQQAFQFGLERMDDWLRRHPEKAQELLAPVIDALIGPVLSKIRTSLNTDAQGALSLLVGGLTAFAKPETKRAVEQMKSGMNAALNVEQRIIDSLINVIHDIRQDPHHPFRLQLDESAKYYIGVLSVDSPESRRLNAFKDEMVNNPDVVKFFTSIVISIREAIQKDLNSVKPTILESVKDALMMLGRNLAKDGQFQQDLNKGIVDATCFVTEEYADAIMRFVSDQVRAWESEKMVREIEKAIGPDLQMIRVNGTLVGGLIGLVLSFIA</sequence>
<dbReference type="AlphaFoldDB" id="A0A4Q7YHG1"/>
<keyword evidence="2" id="KW-1185">Reference proteome</keyword>
<dbReference type="Proteomes" id="UP000292423">
    <property type="component" value="Unassembled WGS sequence"/>
</dbReference>
<evidence type="ECO:0000313" key="2">
    <source>
        <dbReference type="Proteomes" id="UP000292423"/>
    </source>
</evidence>
<proteinExistence type="predicted"/>